<organism evidence="2 3">
    <name type="scientific">Polypedilum vanderplanki</name>
    <name type="common">Sleeping chironomid midge</name>
    <dbReference type="NCBI Taxonomy" id="319348"/>
    <lineage>
        <taxon>Eukaryota</taxon>
        <taxon>Metazoa</taxon>
        <taxon>Ecdysozoa</taxon>
        <taxon>Arthropoda</taxon>
        <taxon>Hexapoda</taxon>
        <taxon>Insecta</taxon>
        <taxon>Pterygota</taxon>
        <taxon>Neoptera</taxon>
        <taxon>Endopterygota</taxon>
        <taxon>Diptera</taxon>
        <taxon>Nematocera</taxon>
        <taxon>Chironomoidea</taxon>
        <taxon>Chironomidae</taxon>
        <taxon>Chironominae</taxon>
        <taxon>Polypedilum</taxon>
        <taxon>Polypedilum</taxon>
    </lineage>
</organism>
<evidence type="ECO:0008006" key="4">
    <source>
        <dbReference type="Google" id="ProtNLM"/>
    </source>
</evidence>
<dbReference type="Proteomes" id="UP001107558">
    <property type="component" value="Unassembled WGS sequence"/>
</dbReference>
<feature type="compositionally biased region" description="Low complexity" evidence="1">
    <location>
        <begin position="640"/>
        <end position="660"/>
    </location>
</feature>
<feature type="compositionally biased region" description="Acidic residues" evidence="1">
    <location>
        <begin position="585"/>
        <end position="598"/>
    </location>
</feature>
<sequence length="1173" mass="137709">MEKSSSLFPINETSLNTLLSLYDEQSEVITIDKCPSIYEAIRIFQHERFLAKIITKFPNLIALKFKVDDVIEAAKKAHFIIFPKYTKERAFFISFESTVKNQIIVLWKNKKVLESSRINLLKENCSNETKQFAIKFLLETFKSGFDVNFEDDSCEENLIHLINSNQNSLLFKASNRMDKKVYNEICEFYKQKINLHPSMSTTLPKNLNLKNRDEIPTYLVASTFALPTTSNTAPLKSKLHSFSYLSNTKINMSTQIAENIKALIKERLTFVSETHETCCKIFIDSNFSWSQIHQFYALKSVKEFQHLKIVQNIKEIDFKEISNFGLIDFNSNGEPEFFDSIYRDFFIAKFIKDSIVDSFDENLEKLIVKVKVEKEKFEFVIQMLTEMMSDKKAYFEAHFLDIYSWDLLTEEKQEILKNAKILLNDEEVTLRSHPGIYKALTSNQIYQLLNGKILNFEKKSSIQKSSEEKTDLEIDEHYDSRSVVKVKALKPRGKRPVKTKISKTYDELTEIEKQKVFASTVSFQGFEVNFGDLIYHSEKHCKNLSPDDIDKMLKGEIVSFFSPLKRSPENYIERKFKRNRSNVGSDDEEDEQSEDDDYYDHIKIKERRNNDDDDDSNGNDLKKSQNHPCFKLKESRKAKQNGSNQGNQNKGNNNNGTTQSYQSSSTNDPQPSTSKAAFFCFNRRNQNEEDENIPPNDNNNNFIKSNCLNSSILVDDEDDYKINPVLTYKYLENLANEEKFILIGDSPGCGKTATLLNVYMRYKKKLENSKIIPFVFYIDFGNEETFDTISSKIYDLLNITCDDTVSCLQKLNSEFDNKYKFTNELFRDKFNRGHVIFLWDEVEYLSDLIITKNLSKRDYLLNLIRIIKVTEVKNLQWVVSNKEFVKKREIFFNCFSFRFLRISNENSLQDFYDKLKMSQSEAENVNENLIFKFQRFIEEKNEFSSFNMVKEFTIKMLEFGSIFKTFNCMYENFHLSENDSKLLRFLTIKSVFGDNFKSLYAMRLKVNSMSDMNLKKLGILRKSKVTGSFEVAREWKMFVIAKYLVENILNLVEDLWDGDENEVRLRLKLLLEIAQRKDLKYARKILIDYLLLNVENDEIHEFFVNAVIQEPELKNTFDELKNNTKIFILHLFAKNSYIFNYLSKIQVELAIKLRRFINNEKQKYNNVTEVSMT</sequence>
<dbReference type="EMBL" id="JADBJN010000017">
    <property type="protein sequence ID" value="KAG5666234.1"/>
    <property type="molecule type" value="Genomic_DNA"/>
</dbReference>
<dbReference type="AlphaFoldDB" id="A0A9J6B937"/>
<keyword evidence="3" id="KW-1185">Reference proteome</keyword>
<evidence type="ECO:0000256" key="1">
    <source>
        <dbReference type="SAM" id="MobiDB-lite"/>
    </source>
</evidence>
<protein>
    <recommendedName>
        <fullName evidence="4">NACHT domain-containing protein</fullName>
    </recommendedName>
</protein>
<proteinExistence type="predicted"/>
<gene>
    <name evidence="2" type="ORF">PVAND_017810</name>
</gene>
<feature type="compositionally biased region" description="Basic and acidic residues" evidence="1">
    <location>
        <begin position="599"/>
        <end position="610"/>
    </location>
</feature>
<comment type="caution">
    <text evidence="2">The sequence shown here is derived from an EMBL/GenBank/DDBJ whole genome shotgun (WGS) entry which is preliminary data.</text>
</comment>
<evidence type="ECO:0000313" key="2">
    <source>
        <dbReference type="EMBL" id="KAG5666234.1"/>
    </source>
</evidence>
<accession>A0A9J6B937</accession>
<evidence type="ECO:0000313" key="3">
    <source>
        <dbReference type="Proteomes" id="UP001107558"/>
    </source>
</evidence>
<feature type="compositionally biased region" description="Polar residues" evidence="1">
    <location>
        <begin position="661"/>
        <end position="674"/>
    </location>
</feature>
<feature type="region of interest" description="Disordered" evidence="1">
    <location>
        <begin position="579"/>
        <end position="674"/>
    </location>
</feature>
<reference evidence="2" key="1">
    <citation type="submission" date="2021-03" db="EMBL/GenBank/DDBJ databases">
        <title>Chromosome level genome of the anhydrobiotic midge Polypedilum vanderplanki.</title>
        <authorList>
            <person name="Yoshida Y."/>
            <person name="Kikawada T."/>
            <person name="Gusev O."/>
        </authorList>
    </citation>
    <scope>NUCLEOTIDE SEQUENCE</scope>
    <source>
        <strain evidence="2">NIAS01</strain>
        <tissue evidence="2">Whole body or cell culture</tissue>
    </source>
</reference>
<dbReference type="Gene3D" id="3.40.50.300">
    <property type="entry name" value="P-loop containing nucleotide triphosphate hydrolases"/>
    <property type="match status" value="1"/>
</dbReference>
<name>A0A9J6B937_POLVA</name>
<dbReference type="InterPro" id="IPR027417">
    <property type="entry name" value="P-loop_NTPase"/>
</dbReference>